<dbReference type="InterPro" id="IPR011990">
    <property type="entry name" value="TPR-like_helical_dom_sf"/>
</dbReference>
<comment type="caution">
    <text evidence="3">The sequence shown here is derived from an EMBL/GenBank/DDBJ whole genome shotgun (WGS) entry which is preliminary data.</text>
</comment>
<evidence type="ECO:0000256" key="2">
    <source>
        <dbReference type="ARBA" id="ARBA00022803"/>
    </source>
</evidence>
<reference evidence="3 4" key="1">
    <citation type="submission" date="2017-04" db="EMBL/GenBank/DDBJ databases">
        <title>Genome sequencing of [Candida] sorbophila.</title>
        <authorList>
            <person name="Ahn J.O."/>
        </authorList>
    </citation>
    <scope>NUCLEOTIDE SEQUENCE [LARGE SCALE GENOMIC DNA]</scope>
    <source>
        <strain evidence="3 4">DS02</strain>
    </source>
</reference>
<dbReference type="PANTHER" id="PTHR22904:SF523">
    <property type="entry name" value="STRESS-INDUCED-PHOSPHOPROTEIN 1"/>
    <property type="match status" value="1"/>
</dbReference>
<gene>
    <name evidence="3" type="ORF">B9G98_00243</name>
</gene>
<name>A0A2T0FC88_9ASCO</name>
<proteinExistence type="predicted"/>
<dbReference type="STRING" id="45607.A0A2T0FC88"/>
<dbReference type="GO" id="GO:0051879">
    <property type="term" value="F:Hsp90 protein binding"/>
    <property type="evidence" value="ECO:0007669"/>
    <property type="project" value="TreeGrafter"/>
</dbReference>
<organism evidence="3 4">
    <name type="scientific">Wickerhamiella sorbophila</name>
    <dbReference type="NCBI Taxonomy" id="45607"/>
    <lineage>
        <taxon>Eukaryota</taxon>
        <taxon>Fungi</taxon>
        <taxon>Dikarya</taxon>
        <taxon>Ascomycota</taxon>
        <taxon>Saccharomycotina</taxon>
        <taxon>Dipodascomycetes</taxon>
        <taxon>Dipodascales</taxon>
        <taxon>Trichomonascaceae</taxon>
        <taxon>Wickerhamiella</taxon>
    </lineage>
</organism>
<evidence type="ECO:0000256" key="1">
    <source>
        <dbReference type="ARBA" id="ARBA00022737"/>
    </source>
</evidence>
<evidence type="ECO:0000313" key="3">
    <source>
        <dbReference type="EMBL" id="PRT52623.1"/>
    </source>
</evidence>
<sequence length="232" mass="25062">MEFKEKGNKEYAAGNWEAAAELFTRALAVDPDFGVCLANRAACWIHLGRWSAGLSDCEAAVTKSLAPQVKVKVYWRKAKCLQALGQPVGETLVQLRALDPDNKELHAMLQPVPVVAIDSLPAFSEAPAPPKPSNWTPPGRPIAYATIQSLLRQKRPEADDFAFSIEPQELVAAHRGIGIDPEVIDYYHDLIAARGGTHGAALLRALKSCDRYSSAEFLADESLAAAASKAVS</sequence>
<dbReference type="AlphaFoldDB" id="A0A2T0FC88"/>
<dbReference type="Proteomes" id="UP000238350">
    <property type="component" value="Unassembled WGS sequence"/>
</dbReference>
<dbReference type="RefSeq" id="XP_024662569.1">
    <property type="nucleotide sequence ID" value="XM_024806801.1"/>
</dbReference>
<dbReference type="GeneID" id="36513992"/>
<keyword evidence="2" id="KW-0802">TPR repeat</keyword>
<dbReference type="EMBL" id="NDIQ01000001">
    <property type="protein sequence ID" value="PRT52623.1"/>
    <property type="molecule type" value="Genomic_DNA"/>
</dbReference>
<dbReference type="Gene3D" id="1.25.40.10">
    <property type="entry name" value="Tetratricopeptide repeat domain"/>
    <property type="match status" value="1"/>
</dbReference>
<dbReference type="OrthoDB" id="10250354at2759"/>
<protein>
    <submittedName>
        <fullName evidence="3">DnaJ subfamily C member 7</fullName>
    </submittedName>
</protein>
<dbReference type="PANTHER" id="PTHR22904">
    <property type="entry name" value="TPR REPEAT CONTAINING PROTEIN"/>
    <property type="match status" value="1"/>
</dbReference>
<keyword evidence="1" id="KW-0677">Repeat</keyword>
<accession>A0A2T0FC88</accession>
<evidence type="ECO:0000313" key="4">
    <source>
        <dbReference type="Proteomes" id="UP000238350"/>
    </source>
</evidence>
<keyword evidence="4" id="KW-1185">Reference proteome</keyword>
<dbReference type="SUPFAM" id="SSF48452">
    <property type="entry name" value="TPR-like"/>
    <property type="match status" value="1"/>
</dbReference>